<dbReference type="InterPro" id="IPR025166">
    <property type="entry name" value="Integrase_DNA_bind_dom"/>
</dbReference>
<evidence type="ECO:0000256" key="4">
    <source>
        <dbReference type="ARBA" id="ARBA00023172"/>
    </source>
</evidence>
<dbReference type="InterPro" id="IPR002104">
    <property type="entry name" value="Integrase_catalytic"/>
</dbReference>
<gene>
    <name evidence="6" type="ORF">C0V82_08720</name>
</gene>
<keyword evidence="7" id="KW-1185">Reference proteome</keyword>
<evidence type="ECO:0000313" key="7">
    <source>
        <dbReference type="Proteomes" id="UP000234752"/>
    </source>
</evidence>
<dbReference type="InterPro" id="IPR050808">
    <property type="entry name" value="Phage_Integrase"/>
</dbReference>
<sequence length="402" mass="45213">MANLTAMQVRNAKEAGRYGDGQGLFLEVGKSGSRSWIVRVQVDGKRRDIGLGSANDVSLADARTKAEEVRRALREGRDVVAEKRAAKAEPVKLPTFREAAIQVHREHLPSWKNGKHADQWLATLEQHAFPTLGDIPVRDVTGPMVRDTLAEIWLVIPETARRVRQRIGAVLDWAHAKGWRETDAPLRAITKGLPKQPKKDNHFAAIPWKELPAFLEKLRTNDRVGEPYRLAMEFLILTAARSGEVRGARWSEIDVSSSEWRIPGERMKAGKPHTVPLSARAMAILSRMQELRTSDDKGALIFEGSRKGSPMSDMTLTMMLRRMDLDFTVHGFRSCFRDWAAEATNFSREVCEAALAHTVENRVEAAYRRGDLLEKRRKLMDAWDGFCVGGTGKVVSFAKKRK</sequence>
<dbReference type="InterPro" id="IPR011010">
    <property type="entry name" value="DNA_brk_join_enz"/>
</dbReference>
<dbReference type="InterPro" id="IPR053876">
    <property type="entry name" value="Phage_int_M"/>
</dbReference>
<protein>
    <submittedName>
        <fullName evidence="6">Integrase</fullName>
    </submittedName>
</protein>
<dbReference type="Proteomes" id="UP000234752">
    <property type="component" value="Chromosome eg_1"/>
</dbReference>
<dbReference type="GO" id="GO:0006310">
    <property type="term" value="P:DNA recombination"/>
    <property type="evidence" value="ECO:0007669"/>
    <property type="project" value="UniProtKB-KW"/>
</dbReference>
<dbReference type="GO" id="GO:0003677">
    <property type="term" value="F:DNA binding"/>
    <property type="evidence" value="ECO:0007669"/>
    <property type="project" value="UniProtKB-KW"/>
</dbReference>
<dbReference type="InterPro" id="IPR038488">
    <property type="entry name" value="Integrase_DNA-bd_sf"/>
</dbReference>
<evidence type="ECO:0000259" key="5">
    <source>
        <dbReference type="PROSITE" id="PS51898"/>
    </source>
</evidence>
<dbReference type="InterPro" id="IPR013762">
    <property type="entry name" value="Integrase-like_cat_sf"/>
</dbReference>
<proteinExistence type="inferred from homology"/>
<dbReference type="Pfam" id="PF22022">
    <property type="entry name" value="Phage_int_M"/>
    <property type="match status" value="1"/>
</dbReference>
<dbReference type="OrthoDB" id="9795573at2"/>
<dbReference type="GO" id="GO:0015074">
    <property type="term" value="P:DNA integration"/>
    <property type="evidence" value="ECO:0007669"/>
    <property type="project" value="UniProtKB-KW"/>
</dbReference>
<keyword evidence="4" id="KW-0233">DNA recombination</keyword>
<evidence type="ECO:0000256" key="2">
    <source>
        <dbReference type="ARBA" id="ARBA00022908"/>
    </source>
</evidence>
<name>A0A2K9NB28_9PROT</name>
<reference evidence="6 7" key="1">
    <citation type="submission" date="2017-12" db="EMBL/GenBank/DDBJ databases">
        <title>Genomes of bacteria within cyanobacterial aggregates.</title>
        <authorList>
            <person name="Cai H."/>
        </authorList>
    </citation>
    <scope>NUCLEOTIDE SEQUENCE [LARGE SCALE GENOMIC DNA]</scope>
    <source>
        <strain evidence="6 7">TH16</strain>
    </source>
</reference>
<evidence type="ECO:0000313" key="6">
    <source>
        <dbReference type="EMBL" id="AUN30304.1"/>
    </source>
</evidence>
<dbReference type="Pfam" id="PF13356">
    <property type="entry name" value="Arm-DNA-bind_3"/>
    <property type="match status" value="1"/>
</dbReference>
<dbReference type="PANTHER" id="PTHR30629:SF2">
    <property type="entry name" value="PROPHAGE INTEGRASE INTS-RELATED"/>
    <property type="match status" value="1"/>
</dbReference>
<accession>A0A2K9NB28</accession>
<keyword evidence="2" id="KW-0229">DNA integration</keyword>
<dbReference type="SUPFAM" id="SSF56349">
    <property type="entry name" value="DNA breaking-rejoining enzymes"/>
    <property type="match status" value="1"/>
</dbReference>
<dbReference type="RefSeq" id="WP_102111996.1">
    <property type="nucleotide sequence ID" value="NZ_CP025611.1"/>
</dbReference>
<dbReference type="PROSITE" id="PS51898">
    <property type="entry name" value="TYR_RECOMBINASE"/>
    <property type="match status" value="1"/>
</dbReference>
<dbReference type="AlphaFoldDB" id="A0A2K9NB28"/>
<dbReference type="InterPro" id="IPR010998">
    <property type="entry name" value="Integrase_recombinase_N"/>
</dbReference>
<evidence type="ECO:0000256" key="3">
    <source>
        <dbReference type="ARBA" id="ARBA00023125"/>
    </source>
</evidence>
<dbReference type="Gene3D" id="1.10.150.130">
    <property type="match status" value="1"/>
</dbReference>
<feature type="domain" description="Tyr recombinase" evidence="5">
    <location>
        <begin position="201"/>
        <end position="380"/>
    </location>
</feature>
<dbReference type="Gene3D" id="1.10.443.10">
    <property type="entry name" value="Intergrase catalytic core"/>
    <property type="match status" value="1"/>
</dbReference>
<dbReference type="PANTHER" id="PTHR30629">
    <property type="entry name" value="PROPHAGE INTEGRASE"/>
    <property type="match status" value="1"/>
</dbReference>
<dbReference type="EMBL" id="CP025611">
    <property type="protein sequence ID" value="AUN30304.1"/>
    <property type="molecule type" value="Genomic_DNA"/>
</dbReference>
<comment type="similarity">
    <text evidence="1">Belongs to the 'phage' integrase family.</text>
</comment>
<dbReference type="KEGG" id="ncb:C0V82_08720"/>
<evidence type="ECO:0000256" key="1">
    <source>
        <dbReference type="ARBA" id="ARBA00008857"/>
    </source>
</evidence>
<dbReference type="Pfam" id="PF00589">
    <property type="entry name" value="Phage_integrase"/>
    <property type="match status" value="1"/>
</dbReference>
<keyword evidence="3" id="KW-0238">DNA-binding</keyword>
<dbReference type="Gene3D" id="3.30.160.390">
    <property type="entry name" value="Integrase, DNA-binding domain"/>
    <property type="match status" value="1"/>
</dbReference>
<dbReference type="CDD" id="cd00801">
    <property type="entry name" value="INT_P4_C"/>
    <property type="match status" value="1"/>
</dbReference>
<organism evidence="6 7">
    <name type="scientific">Niveispirillum cyanobacteriorum</name>
    <dbReference type="NCBI Taxonomy" id="1612173"/>
    <lineage>
        <taxon>Bacteria</taxon>
        <taxon>Pseudomonadati</taxon>
        <taxon>Pseudomonadota</taxon>
        <taxon>Alphaproteobacteria</taxon>
        <taxon>Rhodospirillales</taxon>
        <taxon>Azospirillaceae</taxon>
        <taxon>Niveispirillum</taxon>
    </lineage>
</organism>